<evidence type="ECO:0000313" key="1">
    <source>
        <dbReference type="EMBL" id="KAK2569013.1"/>
    </source>
</evidence>
<accession>A0AAD9VC23</accession>
<reference evidence="1" key="2">
    <citation type="journal article" date="2023" name="Science">
        <title>Genomic signatures of disease resistance in endangered staghorn corals.</title>
        <authorList>
            <person name="Vollmer S.V."/>
            <person name="Selwyn J.D."/>
            <person name="Despard B.A."/>
            <person name="Roesel C.L."/>
        </authorList>
    </citation>
    <scope>NUCLEOTIDE SEQUENCE</scope>
    <source>
        <strain evidence="1">K2</strain>
    </source>
</reference>
<comment type="caution">
    <text evidence="1">The sequence shown here is derived from an EMBL/GenBank/DDBJ whole genome shotgun (WGS) entry which is preliminary data.</text>
</comment>
<proteinExistence type="predicted"/>
<keyword evidence="2" id="KW-1185">Reference proteome</keyword>
<dbReference type="EMBL" id="JARQWQ010000010">
    <property type="protein sequence ID" value="KAK2569013.1"/>
    <property type="molecule type" value="Genomic_DNA"/>
</dbReference>
<dbReference type="AlphaFoldDB" id="A0AAD9VC23"/>
<gene>
    <name evidence="1" type="ORF">P5673_005893</name>
</gene>
<dbReference type="Proteomes" id="UP001249851">
    <property type="component" value="Unassembled WGS sequence"/>
</dbReference>
<organism evidence="1 2">
    <name type="scientific">Acropora cervicornis</name>
    <name type="common">Staghorn coral</name>
    <dbReference type="NCBI Taxonomy" id="6130"/>
    <lineage>
        <taxon>Eukaryota</taxon>
        <taxon>Metazoa</taxon>
        <taxon>Cnidaria</taxon>
        <taxon>Anthozoa</taxon>
        <taxon>Hexacorallia</taxon>
        <taxon>Scleractinia</taxon>
        <taxon>Astrocoeniina</taxon>
        <taxon>Acroporidae</taxon>
        <taxon>Acropora</taxon>
    </lineage>
</organism>
<protein>
    <recommendedName>
        <fullName evidence="3">Integrase catalytic domain-containing protein</fullName>
    </recommendedName>
</protein>
<reference evidence="1" key="1">
    <citation type="journal article" date="2023" name="G3 (Bethesda)">
        <title>Whole genome assembly and annotation of the endangered Caribbean coral Acropora cervicornis.</title>
        <authorList>
            <person name="Selwyn J.D."/>
            <person name="Vollmer S.V."/>
        </authorList>
    </citation>
    <scope>NUCLEOTIDE SEQUENCE</scope>
    <source>
        <strain evidence="1">K2</strain>
    </source>
</reference>
<evidence type="ECO:0008006" key="3">
    <source>
        <dbReference type="Google" id="ProtNLM"/>
    </source>
</evidence>
<sequence length="182" mass="21071">MTIYRHGPLEWPGMLLVHPGREFMGSVSKEMKDHRTFIRRGCTEIHGDRASAERFNKTVVEMLFSFQYGQQIVKTARPASWAKRLLEVVAYCSEQIKGETRLTGKEKNHQRKESLRRNAKDLLAWLIGKRIKESYQPQLVLESLSAAERSITKTDTPIVYYLLGGPKRGFVREDLLITPRHM</sequence>
<evidence type="ECO:0000313" key="2">
    <source>
        <dbReference type="Proteomes" id="UP001249851"/>
    </source>
</evidence>
<name>A0AAD9VC23_ACRCE</name>